<accession>A0A837LGG1</accession>
<comment type="caution">
    <text evidence="1">The sequence shown here is derived from an EMBL/GenBank/DDBJ whole genome shotgun (WGS) entry which is preliminary data.</text>
</comment>
<organism evidence="1 2">
    <name type="scientific">Enterobacter roggenkampii</name>
    <dbReference type="NCBI Taxonomy" id="1812935"/>
    <lineage>
        <taxon>Bacteria</taxon>
        <taxon>Pseudomonadati</taxon>
        <taxon>Pseudomonadota</taxon>
        <taxon>Gammaproteobacteria</taxon>
        <taxon>Enterobacterales</taxon>
        <taxon>Enterobacteriaceae</taxon>
        <taxon>Enterobacter</taxon>
        <taxon>Enterobacter cloacae complex</taxon>
    </lineage>
</organism>
<evidence type="ECO:0000313" key="2">
    <source>
        <dbReference type="Proteomes" id="UP000036013"/>
    </source>
</evidence>
<evidence type="ECO:0000313" key="1">
    <source>
        <dbReference type="EMBL" id="KLQ03924.1"/>
    </source>
</evidence>
<dbReference type="Proteomes" id="UP000036013">
    <property type="component" value="Unassembled WGS sequence"/>
</dbReference>
<dbReference type="EMBL" id="LEDI01000019">
    <property type="protein sequence ID" value="KLQ03924.1"/>
    <property type="molecule type" value="Genomic_DNA"/>
</dbReference>
<name>A0A837LGG1_9ENTR</name>
<gene>
    <name evidence="1" type="ORF">ABF77_11350</name>
</gene>
<proteinExistence type="predicted"/>
<reference evidence="1 2" key="1">
    <citation type="submission" date="2015-06" db="EMBL/GenBank/DDBJ databases">
        <authorList>
            <person name="Adams M."/>
            <person name="Sutton G."/>
            <person name="Nelson K."/>
            <person name="Bonomo R."/>
            <person name="McCorrison J."/>
            <person name="Sanka R."/>
            <person name="Brinkac L."/>
            <person name="Nierman W."/>
        </authorList>
    </citation>
    <scope>NUCLEOTIDE SEQUENCE [LARGE SCALE GENOMIC DNA]</scope>
    <source>
        <strain evidence="1 2">GN02692</strain>
    </source>
</reference>
<sequence>MVKQSLFDLIGATTGPERDLLIVSLQSLHRERVSSYNALCTACSISGDKVPPMSLFGIDEVTDALRRLGALPIR</sequence>
<dbReference type="AlphaFoldDB" id="A0A837LGG1"/>
<protein>
    <submittedName>
        <fullName evidence="1">Uncharacterized protein</fullName>
    </submittedName>
</protein>